<gene>
    <name evidence="12" type="ORF">Mco01_19700</name>
</gene>
<dbReference type="InterPro" id="IPR005288">
    <property type="entry name" value="NadB"/>
</dbReference>
<evidence type="ECO:0000256" key="5">
    <source>
        <dbReference type="ARBA" id="ARBA00023002"/>
    </source>
</evidence>
<evidence type="ECO:0000256" key="9">
    <source>
        <dbReference type="SAM" id="MobiDB-lite"/>
    </source>
</evidence>
<comment type="catalytic activity">
    <reaction evidence="8">
        <text>L-aspartate + O2 = iminosuccinate + H2O2</text>
        <dbReference type="Rhea" id="RHEA:25876"/>
        <dbReference type="ChEBI" id="CHEBI:15379"/>
        <dbReference type="ChEBI" id="CHEBI:16240"/>
        <dbReference type="ChEBI" id="CHEBI:29991"/>
        <dbReference type="ChEBI" id="CHEBI:77875"/>
        <dbReference type="EC" id="1.4.3.16"/>
    </reaction>
    <physiologicalReaction direction="left-to-right" evidence="8">
        <dbReference type="Rhea" id="RHEA:25877"/>
    </physiologicalReaction>
</comment>
<dbReference type="PANTHER" id="PTHR42716:SF2">
    <property type="entry name" value="L-ASPARTATE OXIDASE, CHLOROPLASTIC"/>
    <property type="match status" value="1"/>
</dbReference>
<dbReference type="PANTHER" id="PTHR42716">
    <property type="entry name" value="L-ASPARTATE OXIDASE"/>
    <property type="match status" value="1"/>
</dbReference>
<evidence type="ECO:0000313" key="13">
    <source>
        <dbReference type="Proteomes" id="UP000603904"/>
    </source>
</evidence>
<evidence type="ECO:0000256" key="1">
    <source>
        <dbReference type="ARBA" id="ARBA00001974"/>
    </source>
</evidence>
<keyword evidence="3" id="KW-0285">Flavoprotein</keyword>
<dbReference type="RefSeq" id="WP_204056538.1">
    <property type="nucleotide sequence ID" value="NZ_BAAAGP010000002.1"/>
</dbReference>
<evidence type="ECO:0000256" key="2">
    <source>
        <dbReference type="ARBA" id="ARBA00021901"/>
    </source>
</evidence>
<dbReference type="EMBL" id="BOOC01000005">
    <property type="protein sequence ID" value="GIH38970.1"/>
    <property type="molecule type" value="Genomic_DNA"/>
</dbReference>
<accession>A0ABQ4FVZ9</accession>
<dbReference type="Gene3D" id="1.20.58.100">
    <property type="entry name" value="Fumarate reductase/succinate dehydrogenase flavoprotein-like, C-terminal domain"/>
    <property type="match status" value="1"/>
</dbReference>
<dbReference type="Pfam" id="PF02910">
    <property type="entry name" value="Succ_DH_flav_C"/>
    <property type="match status" value="1"/>
</dbReference>
<sequence>MTVTGTSSDPLDLSAGVLVAGGGPAAAWAEYKAAQAGADVVLADKGYCGTSGATASAGTGVWYVPPRPAERERAMASREALGGHLADRHWMARVLDQTYEGMGELADAGRYPFPPDGEGGQVRRGVQGPEYMRRMRILLRRAGVRILDHSPVVELLTDEDGAVAGVAGYQRQRDRPYRVRAGAVVLATGGCAFLSRALGCDVNTGDGALMAAEAGAELSGMEFSNAYAIAPEFSSVTKTAYYSFATFYREDGTVLEGAGSQKGRSVIARTLLTEKVYCRIDRAGPDVQRAMRLGQPNFFLPFDRMGVDPFTRLFPVTLLLEGTVRGTGGIRVADDECATSVPGLYVAGDAATRELVCGGFTGGGSHNAAWAISSGTWAGRGAARFSAALAPSASRRPLIPAGGAGLRPTGRPAARDGYREVVAAVQAEVHPYEKNYLRHGDRLGPALANLHATWDRVRSSLYGTGAGAVHARQAAAMTAHARWMYTAALARQESRGMHKREDLPGSDESWRRRLLVEGLDEIRVRPDPVAPVGPQEYADHLRAAS</sequence>
<feature type="region of interest" description="Disordered" evidence="9">
    <location>
        <begin position="525"/>
        <end position="545"/>
    </location>
</feature>
<dbReference type="SUPFAM" id="SSF51905">
    <property type="entry name" value="FAD/NAD(P)-binding domain"/>
    <property type="match status" value="1"/>
</dbReference>
<evidence type="ECO:0000256" key="3">
    <source>
        <dbReference type="ARBA" id="ARBA00022630"/>
    </source>
</evidence>
<comment type="function">
    <text evidence="6">Catalyzes the oxidation of L-aspartate to iminoaspartate, the first step in the de novo biosynthesis of NAD(+).</text>
</comment>
<feature type="domain" description="FAD-dependent oxidoreductase 2 FAD-binding" evidence="10">
    <location>
        <begin position="17"/>
        <end position="223"/>
    </location>
</feature>
<dbReference type="InterPro" id="IPR037099">
    <property type="entry name" value="Fum_R/Succ_DH_flav-like_C_sf"/>
</dbReference>
<keyword evidence="5" id="KW-0560">Oxidoreductase</keyword>
<keyword evidence="13" id="KW-1185">Reference proteome</keyword>
<evidence type="ECO:0000259" key="11">
    <source>
        <dbReference type="Pfam" id="PF02910"/>
    </source>
</evidence>
<evidence type="ECO:0000256" key="4">
    <source>
        <dbReference type="ARBA" id="ARBA00022827"/>
    </source>
</evidence>
<dbReference type="InterPro" id="IPR003953">
    <property type="entry name" value="FAD-dep_OxRdtase_2_FAD-bd"/>
</dbReference>
<comment type="caution">
    <text evidence="12">The sequence shown here is derived from an EMBL/GenBank/DDBJ whole genome shotgun (WGS) entry which is preliminary data.</text>
</comment>
<reference evidence="12 13" key="1">
    <citation type="submission" date="2021-01" db="EMBL/GenBank/DDBJ databases">
        <title>Whole genome shotgun sequence of Microbispora corallina NBRC 16416.</title>
        <authorList>
            <person name="Komaki H."/>
            <person name="Tamura T."/>
        </authorList>
    </citation>
    <scope>NUCLEOTIDE SEQUENCE [LARGE SCALE GENOMIC DNA]</scope>
    <source>
        <strain evidence="12 13">NBRC 16416</strain>
    </source>
</reference>
<dbReference type="Proteomes" id="UP000603904">
    <property type="component" value="Unassembled WGS sequence"/>
</dbReference>
<comment type="cofactor">
    <cofactor evidence="1">
        <name>FAD</name>
        <dbReference type="ChEBI" id="CHEBI:57692"/>
    </cofactor>
</comment>
<evidence type="ECO:0000259" key="10">
    <source>
        <dbReference type="Pfam" id="PF00890"/>
    </source>
</evidence>
<organism evidence="12 13">
    <name type="scientific">Microbispora corallina</name>
    <dbReference type="NCBI Taxonomy" id="83302"/>
    <lineage>
        <taxon>Bacteria</taxon>
        <taxon>Bacillati</taxon>
        <taxon>Actinomycetota</taxon>
        <taxon>Actinomycetes</taxon>
        <taxon>Streptosporangiales</taxon>
        <taxon>Streptosporangiaceae</taxon>
        <taxon>Microbispora</taxon>
    </lineage>
</organism>
<evidence type="ECO:0000256" key="6">
    <source>
        <dbReference type="ARBA" id="ARBA00029426"/>
    </source>
</evidence>
<evidence type="ECO:0000313" key="12">
    <source>
        <dbReference type="EMBL" id="GIH38970.1"/>
    </source>
</evidence>
<name>A0ABQ4FVZ9_9ACTN</name>
<dbReference type="SUPFAM" id="SSF46977">
    <property type="entry name" value="Succinate dehydrogenase/fumarate reductase flavoprotein C-terminal domain"/>
    <property type="match status" value="1"/>
</dbReference>
<dbReference type="InterPro" id="IPR015939">
    <property type="entry name" value="Fum_Rdtase/Succ_DH_flav-like_C"/>
</dbReference>
<dbReference type="Gene3D" id="3.50.50.60">
    <property type="entry name" value="FAD/NAD(P)-binding domain"/>
    <property type="match status" value="1"/>
</dbReference>
<feature type="domain" description="Fumarate reductase/succinate dehydrogenase flavoprotein-like C-terminal" evidence="11">
    <location>
        <begin position="467"/>
        <end position="524"/>
    </location>
</feature>
<protein>
    <recommendedName>
        <fullName evidence="2">L-aspartate oxidase</fullName>
    </recommendedName>
    <alternativeName>
        <fullName evidence="7">Quinolinate synthase B</fullName>
    </alternativeName>
</protein>
<dbReference type="InterPro" id="IPR036188">
    <property type="entry name" value="FAD/NAD-bd_sf"/>
</dbReference>
<keyword evidence="4" id="KW-0274">FAD</keyword>
<evidence type="ECO:0000256" key="8">
    <source>
        <dbReference type="ARBA" id="ARBA00048305"/>
    </source>
</evidence>
<dbReference type="PRINTS" id="PR00368">
    <property type="entry name" value="FADPNR"/>
</dbReference>
<proteinExistence type="predicted"/>
<evidence type="ECO:0000256" key="7">
    <source>
        <dbReference type="ARBA" id="ARBA00030386"/>
    </source>
</evidence>
<dbReference type="Pfam" id="PF00890">
    <property type="entry name" value="FAD_binding_2"/>
    <property type="match status" value="1"/>
</dbReference>